<dbReference type="GO" id="GO:0005737">
    <property type="term" value="C:cytoplasm"/>
    <property type="evidence" value="ECO:0007669"/>
    <property type="project" value="UniProtKB-ARBA"/>
</dbReference>
<keyword evidence="7" id="KW-0862">Zinc</keyword>
<comment type="cofactor">
    <cofactor evidence="1">
        <name>Zn(2+)</name>
        <dbReference type="ChEBI" id="CHEBI:29105"/>
    </cofactor>
</comment>
<evidence type="ECO:0000256" key="3">
    <source>
        <dbReference type="ARBA" id="ARBA00022438"/>
    </source>
</evidence>
<dbReference type="InterPro" id="IPR001948">
    <property type="entry name" value="Peptidase_M18"/>
</dbReference>
<keyword evidence="5" id="KW-0479">Metal-binding</keyword>
<evidence type="ECO:0000256" key="4">
    <source>
        <dbReference type="ARBA" id="ARBA00022670"/>
    </source>
</evidence>
<organism evidence="9">
    <name type="scientific">freshwater metagenome</name>
    <dbReference type="NCBI Taxonomy" id="449393"/>
    <lineage>
        <taxon>unclassified sequences</taxon>
        <taxon>metagenomes</taxon>
        <taxon>ecological metagenomes</taxon>
    </lineage>
</organism>
<dbReference type="PANTHER" id="PTHR28570">
    <property type="entry name" value="ASPARTYL AMINOPEPTIDASE"/>
    <property type="match status" value="1"/>
</dbReference>
<evidence type="ECO:0000256" key="6">
    <source>
        <dbReference type="ARBA" id="ARBA00022801"/>
    </source>
</evidence>
<dbReference type="GO" id="GO:0004177">
    <property type="term" value="F:aminopeptidase activity"/>
    <property type="evidence" value="ECO:0007669"/>
    <property type="project" value="UniProtKB-KW"/>
</dbReference>
<comment type="similarity">
    <text evidence="2">Belongs to the peptidase M18 family.</text>
</comment>
<keyword evidence="3" id="KW-0031">Aminopeptidase</keyword>
<reference evidence="9" key="1">
    <citation type="submission" date="2020-05" db="EMBL/GenBank/DDBJ databases">
        <authorList>
            <person name="Chiriac C."/>
            <person name="Salcher M."/>
            <person name="Ghai R."/>
            <person name="Kavagutti S V."/>
        </authorList>
    </citation>
    <scope>NUCLEOTIDE SEQUENCE</scope>
</reference>
<dbReference type="InterPro" id="IPR023358">
    <property type="entry name" value="Peptidase_M18_dom2"/>
</dbReference>
<gene>
    <name evidence="9" type="ORF">UFOPK2166_00339</name>
</gene>
<dbReference type="PANTHER" id="PTHR28570:SF3">
    <property type="entry name" value="ASPARTYL AMINOPEPTIDASE"/>
    <property type="match status" value="1"/>
</dbReference>
<evidence type="ECO:0000256" key="7">
    <source>
        <dbReference type="ARBA" id="ARBA00022833"/>
    </source>
</evidence>
<evidence type="ECO:0000256" key="2">
    <source>
        <dbReference type="ARBA" id="ARBA00008290"/>
    </source>
</evidence>
<dbReference type="GO" id="GO:0006508">
    <property type="term" value="P:proteolysis"/>
    <property type="evidence" value="ECO:0007669"/>
    <property type="project" value="UniProtKB-KW"/>
</dbReference>
<dbReference type="AlphaFoldDB" id="A0A6J6K357"/>
<dbReference type="SUPFAM" id="SSF53187">
    <property type="entry name" value="Zn-dependent exopeptidases"/>
    <property type="match status" value="1"/>
</dbReference>
<evidence type="ECO:0000313" key="9">
    <source>
        <dbReference type="EMBL" id="CAB4642745.1"/>
    </source>
</evidence>
<keyword evidence="8" id="KW-0482">Metalloprotease</keyword>
<accession>A0A6J6K357</accession>
<dbReference type="GO" id="GO:0008270">
    <property type="term" value="F:zinc ion binding"/>
    <property type="evidence" value="ECO:0007669"/>
    <property type="project" value="InterPro"/>
</dbReference>
<keyword evidence="4" id="KW-0645">Protease</keyword>
<dbReference type="Gene3D" id="3.40.630.10">
    <property type="entry name" value="Zn peptidases"/>
    <property type="match status" value="1"/>
</dbReference>
<name>A0A6J6K357_9ZZZZ</name>
<evidence type="ECO:0000256" key="8">
    <source>
        <dbReference type="ARBA" id="ARBA00023049"/>
    </source>
</evidence>
<evidence type="ECO:0000256" key="5">
    <source>
        <dbReference type="ARBA" id="ARBA00022723"/>
    </source>
</evidence>
<dbReference type="NCBIfam" id="NF002759">
    <property type="entry name" value="PRK02813.1"/>
    <property type="match status" value="1"/>
</dbReference>
<dbReference type="PRINTS" id="PR00932">
    <property type="entry name" value="AMINO1PTASE"/>
</dbReference>
<dbReference type="Pfam" id="PF02127">
    <property type="entry name" value="Peptidase_M18"/>
    <property type="match status" value="1"/>
</dbReference>
<protein>
    <submittedName>
        <fullName evidence="9">Unannotated protein</fullName>
    </submittedName>
</protein>
<keyword evidence="6" id="KW-0378">Hydrolase</keyword>
<dbReference type="SUPFAM" id="SSF101821">
    <property type="entry name" value="Aminopeptidase/glucanase lid domain"/>
    <property type="match status" value="1"/>
</dbReference>
<sequence>MISDLCKQLDSSPTANHLVEHWSRILTDRGFNEFAHGAPVGARGFVRVGGALIAWSNTDDFERRGIRIVGAHTDSPALHIKHNPFTEIYNMQQIGVEIYGGPLLNSWLDRDLGIAGVVYDRAGKSTLVRTERAVARIPQLAIHLDRDVNERGLQLDKQQHIHPIWTTDKSIKSFDSFLASEFSIEKNNVAAWSCQLFDIQKAELFGYRNEFLASARLDNQVSCWAAMKALVDNEGTEPSLVALFDHEEVGSESTTGAAGPLLETILERIALASGSDRAGFLAGLANSHCISADNAHAIHPNYPDRHDQSHAPLINNGIAIKTNSNQRYATSAKSSIPVYAAADSAKVNIQHFSSKNTMPCGSTIGPITATRLGIETVDIGLPQLAMHSIREMCGSEDPISLYGLLKQYFAR</sequence>
<dbReference type="EMBL" id="CAEZWB010000026">
    <property type="protein sequence ID" value="CAB4642745.1"/>
    <property type="molecule type" value="Genomic_DNA"/>
</dbReference>
<dbReference type="Gene3D" id="2.30.250.10">
    <property type="entry name" value="Aminopeptidase i, Domain 2"/>
    <property type="match status" value="1"/>
</dbReference>
<evidence type="ECO:0000256" key="1">
    <source>
        <dbReference type="ARBA" id="ARBA00001947"/>
    </source>
</evidence>
<proteinExistence type="inferred from homology"/>
<dbReference type="GO" id="GO:0008237">
    <property type="term" value="F:metallopeptidase activity"/>
    <property type="evidence" value="ECO:0007669"/>
    <property type="project" value="UniProtKB-KW"/>
</dbReference>